<comment type="caution">
    <text evidence="1">The sequence shown here is derived from an EMBL/GenBank/DDBJ whole genome shotgun (WGS) entry which is preliminary data.</text>
</comment>
<accession>A0ABU1ETH6</accession>
<organism evidence="1 2">
    <name type="scientific">Christiangramia sediminicola</name>
    <dbReference type="NCBI Taxonomy" id="3073267"/>
    <lineage>
        <taxon>Bacteria</taxon>
        <taxon>Pseudomonadati</taxon>
        <taxon>Bacteroidota</taxon>
        <taxon>Flavobacteriia</taxon>
        <taxon>Flavobacteriales</taxon>
        <taxon>Flavobacteriaceae</taxon>
        <taxon>Christiangramia</taxon>
    </lineage>
</organism>
<reference evidence="2" key="1">
    <citation type="submission" date="2023-07" db="EMBL/GenBank/DDBJ databases">
        <title>Christiangramia sp. SM2212., a novel bacterium of the family Flavobacteriaceae isolated from the sea sediment.</title>
        <authorList>
            <person name="Wang J."/>
            <person name="Zhang X."/>
        </authorList>
    </citation>
    <scope>NUCLEOTIDE SEQUENCE [LARGE SCALE GENOMIC DNA]</scope>
    <source>
        <strain evidence="2">SM2212</strain>
    </source>
</reference>
<dbReference type="InterPro" id="IPR046904">
    <property type="entry name" value="ABC-3C_MC2"/>
</dbReference>
<keyword evidence="2" id="KW-1185">Reference proteome</keyword>
<dbReference type="Proteomes" id="UP001257234">
    <property type="component" value="Unassembled WGS sequence"/>
</dbReference>
<dbReference type="RefSeq" id="WP_309562546.1">
    <property type="nucleotide sequence ID" value="NZ_JAVJIU010000004.1"/>
</dbReference>
<evidence type="ECO:0000313" key="2">
    <source>
        <dbReference type="Proteomes" id="UP001257234"/>
    </source>
</evidence>
<dbReference type="EMBL" id="JAVJIU010000004">
    <property type="protein sequence ID" value="MDR5591691.1"/>
    <property type="molecule type" value="Genomic_DNA"/>
</dbReference>
<name>A0ABU1ETH6_9FLAO</name>
<dbReference type="Pfam" id="PF20288">
    <property type="entry name" value="MC2"/>
    <property type="match status" value="1"/>
</dbReference>
<protein>
    <submittedName>
        <fullName evidence="1">Uncharacterized protein</fullName>
    </submittedName>
</protein>
<sequence length="148" mass="17104">MEKVNSKNKVYNSNFEIAIRILVILLNLPFKRASTYKLMVLDHMSLNTYDVGGPASLHAPIPNRGVQIYSRKEILNESIKLLISKDLIIINPNKNGLLYEITENGINYLTYFESKYFNQLKEKVEWTSEKFGKLSDGDLKILILRKHT</sequence>
<dbReference type="Gene3D" id="1.10.10.10">
    <property type="entry name" value="Winged helix-like DNA-binding domain superfamily/Winged helix DNA-binding domain"/>
    <property type="match status" value="1"/>
</dbReference>
<dbReference type="InterPro" id="IPR036388">
    <property type="entry name" value="WH-like_DNA-bd_sf"/>
</dbReference>
<gene>
    <name evidence="1" type="ORF">RE431_13670</name>
</gene>
<evidence type="ECO:0000313" key="1">
    <source>
        <dbReference type="EMBL" id="MDR5591691.1"/>
    </source>
</evidence>
<proteinExistence type="predicted"/>